<dbReference type="RefSeq" id="XP_013947298.1">
    <property type="nucleotide sequence ID" value="XM_014091823.1"/>
</dbReference>
<comment type="caution">
    <text evidence="2">The sequence shown here is derived from an EMBL/GenBank/DDBJ whole genome shotgun (WGS) entry which is preliminary data.</text>
</comment>
<protein>
    <submittedName>
        <fullName evidence="2">Uncharacterized protein</fullName>
    </submittedName>
</protein>
<dbReference type="OrthoDB" id="10645855at2759"/>
<organism evidence="2 3">
    <name type="scientific">Hypocrea atroviridis (strain ATCC 20476 / IMI 206040)</name>
    <name type="common">Trichoderma atroviride</name>
    <dbReference type="NCBI Taxonomy" id="452589"/>
    <lineage>
        <taxon>Eukaryota</taxon>
        <taxon>Fungi</taxon>
        <taxon>Dikarya</taxon>
        <taxon>Ascomycota</taxon>
        <taxon>Pezizomycotina</taxon>
        <taxon>Sordariomycetes</taxon>
        <taxon>Hypocreomycetidae</taxon>
        <taxon>Hypocreales</taxon>
        <taxon>Hypocreaceae</taxon>
        <taxon>Trichoderma</taxon>
    </lineage>
</organism>
<dbReference type="AlphaFoldDB" id="G9NJR6"/>
<gene>
    <name evidence="2" type="ORF">TRIATDRAFT_271151</name>
</gene>
<keyword evidence="3" id="KW-1185">Reference proteome</keyword>
<evidence type="ECO:0000313" key="3">
    <source>
        <dbReference type="Proteomes" id="UP000005426"/>
    </source>
</evidence>
<dbReference type="Proteomes" id="UP000005426">
    <property type="component" value="Unassembled WGS sequence"/>
</dbReference>
<dbReference type="KEGG" id="tatv:25779270"/>
<dbReference type="GeneID" id="25779270"/>
<dbReference type="EMBL" id="ABDG02000017">
    <property type="protein sequence ID" value="EHK49139.1"/>
    <property type="molecule type" value="Genomic_DNA"/>
</dbReference>
<reference evidence="2 3" key="1">
    <citation type="journal article" date="2011" name="Genome Biol.">
        <title>Comparative genome sequence analysis underscores mycoparasitism as the ancestral life style of Trichoderma.</title>
        <authorList>
            <person name="Kubicek C.P."/>
            <person name="Herrera-Estrella A."/>
            <person name="Seidl-Seiboth V."/>
            <person name="Martinez D.A."/>
            <person name="Druzhinina I.S."/>
            <person name="Thon M."/>
            <person name="Zeilinger S."/>
            <person name="Casas-Flores S."/>
            <person name="Horwitz B.A."/>
            <person name="Mukherjee P.K."/>
            <person name="Mukherjee M."/>
            <person name="Kredics L."/>
            <person name="Alcaraz L.D."/>
            <person name="Aerts A."/>
            <person name="Antal Z."/>
            <person name="Atanasova L."/>
            <person name="Cervantes-Badillo M.G."/>
            <person name="Challacombe J."/>
            <person name="Chertkov O."/>
            <person name="McCluskey K."/>
            <person name="Coulpier F."/>
            <person name="Deshpande N."/>
            <person name="von Doehren H."/>
            <person name="Ebbole D.J."/>
            <person name="Esquivel-Naranjo E.U."/>
            <person name="Fekete E."/>
            <person name="Flipphi M."/>
            <person name="Glaser F."/>
            <person name="Gomez-Rodriguez E.Y."/>
            <person name="Gruber S."/>
            <person name="Han C."/>
            <person name="Henrissat B."/>
            <person name="Hermosa R."/>
            <person name="Hernandez-Onate M."/>
            <person name="Karaffa L."/>
            <person name="Kosti I."/>
            <person name="Le Crom S."/>
            <person name="Lindquist E."/>
            <person name="Lucas S."/>
            <person name="Luebeck M."/>
            <person name="Luebeck P.S."/>
            <person name="Margeot A."/>
            <person name="Metz B."/>
            <person name="Misra M."/>
            <person name="Nevalainen H."/>
            <person name="Omann M."/>
            <person name="Packer N."/>
            <person name="Perrone G."/>
            <person name="Uresti-Rivera E.E."/>
            <person name="Salamov A."/>
            <person name="Schmoll M."/>
            <person name="Seiboth B."/>
            <person name="Shapiro H."/>
            <person name="Sukno S."/>
            <person name="Tamayo-Ramos J.A."/>
            <person name="Tisch D."/>
            <person name="Wiest A."/>
            <person name="Wilkinson H.H."/>
            <person name="Zhang M."/>
            <person name="Coutinho P.M."/>
            <person name="Kenerley C.M."/>
            <person name="Monte E."/>
            <person name="Baker S.E."/>
            <person name="Grigoriev I.V."/>
        </authorList>
    </citation>
    <scope>NUCLEOTIDE SEQUENCE [LARGE SCALE GENOMIC DNA]</scope>
    <source>
        <strain evidence="3">ATCC 20476 / IMI 206040</strain>
    </source>
</reference>
<sequence length="223" mass="23715">MPVFRGDSRLDRLVASSATGWPLVSNMYLACICKLHAPGYTTPHVAAGCLLNLLQRYRCGSARASSCASGCMADERQAVQPIPVPSSSTSQWYFPQPSSAKWLQHPLASSSAPHQGRRVTGKAFAPFPTHLTAIQSASFHKRRPSPLQIQATAVAHLDPGRSLSQRAAAEEAANPLVLSQRHDGLTDAARGGQGSTPYSRAGTEKAPSSDLPQAKWSTEAAVC</sequence>
<dbReference type="HOGENOM" id="CLU_1240292_0_0_1"/>
<evidence type="ECO:0000256" key="1">
    <source>
        <dbReference type="SAM" id="MobiDB-lite"/>
    </source>
</evidence>
<accession>G9NJR6</accession>
<feature type="region of interest" description="Disordered" evidence="1">
    <location>
        <begin position="185"/>
        <end position="223"/>
    </location>
</feature>
<proteinExistence type="predicted"/>
<name>G9NJR6_HYPAI</name>
<evidence type="ECO:0000313" key="2">
    <source>
        <dbReference type="EMBL" id="EHK49139.1"/>
    </source>
</evidence>